<dbReference type="Pfam" id="PF03134">
    <property type="entry name" value="TB2_DP1_HVA22"/>
    <property type="match status" value="1"/>
</dbReference>
<dbReference type="EMBL" id="HBIM01018048">
    <property type="protein sequence ID" value="CAE0416859.1"/>
    <property type="molecule type" value="Transcribed_RNA"/>
</dbReference>
<comment type="subcellular location">
    <subcellularLocation>
        <location evidence="1">Membrane</location>
        <topology evidence="1">Multi-pass membrane protein</topology>
    </subcellularLocation>
</comment>
<sequence>MTMELPPQIKPYVDKVDGFMAKYPSVTQYELFKKVETETGLPKVFFFIPACILLTVITTLVGGLKLVVDLLGFLYPAYMSFKSMDSGSKDDTQWLTYWVVFSFFSIFESLFGFLVALIPFYYFIKIGMIVWMYYPSTMGAKVIYEQALRPLLLPYLGDGTTGATKKAE</sequence>
<evidence type="ECO:0000256" key="1">
    <source>
        <dbReference type="RuleBase" id="RU362006"/>
    </source>
</evidence>
<dbReference type="GO" id="GO:0016020">
    <property type="term" value="C:membrane"/>
    <property type="evidence" value="ECO:0007669"/>
    <property type="project" value="UniProtKB-SubCell"/>
</dbReference>
<keyword evidence="2" id="KW-0472">Membrane</keyword>
<accession>A0A7S3LAL0</accession>
<comment type="similarity">
    <text evidence="1">Belongs to the DP1 family.</text>
</comment>
<protein>
    <recommendedName>
        <fullName evidence="4">Protein YOP1</fullName>
    </recommendedName>
</protein>
<feature type="transmembrane region" description="Helical" evidence="2">
    <location>
        <begin position="44"/>
        <end position="75"/>
    </location>
</feature>
<evidence type="ECO:0008006" key="4">
    <source>
        <dbReference type="Google" id="ProtNLM"/>
    </source>
</evidence>
<proteinExistence type="inferred from homology"/>
<keyword evidence="2" id="KW-1133">Transmembrane helix</keyword>
<keyword evidence="2" id="KW-0812">Transmembrane</keyword>
<dbReference type="InterPro" id="IPR004345">
    <property type="entry name" value="TB2_DP1_HVA22"/>
</dbReference>
<evidence type="ECO:0000256" key="2">
    <source>
        <dbReference type="SAM" id="Phobius"/>
    </source>
</evidence>
<feature type="transmembrane region" description="Helical" evidence="2">
    <location>
        <begin position="95"/>
        <end position="124"/>
    </location>
</feature>
<dbReference type="PANTHER" id="PTHR12300">
    <property type="entry name" value="HVA22-LIKE PROTEINS"/>
    <property type="match status" value="1"/>
</dbReference>
<gene>
    <name evidence="3" type="ORF">ACOF00016_LOCUS13866</name>
</gene>
<dbReference type="AlphaFoldDB" id="A0A7S3LAL0"/>
<organism evidence="3">
    <name type="scientific">Amphora coffeiformis</name>
    <dbReference type="NCBI Taxonomy" id="265554"/>
    <lineage>
        <taxon>Eukaryota</taxon>
        <taxon>Sar</taxon>
        <taxon>Stramenopiles</taxon>
        <taxon>Ochrophyta</taxon>
        <taxon>Bacillariophyta</taxon>
        <taxon>Bacillariophyceae</taxon>
        <taxon>Bacillariophycidae</taxon>
        <taxon>Thalassiophysales</taxon>
        <taxon>Catenulaceae</taxon>
        <taxon>Amphora</taxon>
    </lineage>
</organism>
<evidence type="ECO:0000313" key="3">
    <source>
        <dbReference type="EMBL" id="CAE0416859.1"/>
    </source>
</evidence>
<name>A0A7S3LAL0_9STRA</name>
<reference evidence="3" key="1">
    <citation type="submission" date="2021-01" db="EMBL/GenBank/DDBJ databases">
        <authorList>
            <person name="Corre E."/>
            <person name="Pelletier E."/>
            <person name="Niang G."/>
            <person name="Scheremetjew M."/>
            <person name="Finn R."/>
            <person name="Kale V."/>
            <person name="Holt S."/>
            <person name="Cochrane G."/>
            <person name="Meng A."/>
            <person name="Brown T."/>
            <person name="Cohen L."/>
        </authorList>
    </citation>
    <scope>NUCLEOTIDE SEQUENCE</scope>
    <source>
        <strain evidence="3">CCMP127</strain>
    </source>
</reference>